<evidence type="ECO:0000313" key="1">
    <source>
        <dbReference type="EMBL" id="VDP77451.1"/>
    </source>
</evidence>
<keyword evidence="2" id="KW-1185">Reference proteome</keyword>
<dbReference type="AlphaFoldDB" id="A0A3P8G4W1"/>
<evidence type="ECO:0000313" key="2">
    <source>
        <dbReference type="Proteomes" id="UP000279833"/>
    </source>
</evidence>
<dbReference type="EMBL" id="UZAK01048160">
    <property type="protein sequence ID" value="VDP77451.1"/>
    <property type="molecule type" value="Genomic_DNA"/>
</dbReference>
<gene>
    <name evidence="1" type="ORF">SCUD_LOCUS22042</name>
</gene>
<protein>
    <submittedName>
        <fullName evidence="1">Uncharacterized protein</fullName>
    </submittedName>
</protein>
<accession>A0A3P8G4W1</accession>
<proteinExistence type="predicted"/>
<organism evidence="1 2">
    <name type="scientific">Schistosoma curassoni</name>
    <dbReference type="NCBI Taxonomy" id="6186"/>
    <lineage>
        <taxon>Eukaryota</taxon>
        <taxon>Metazoa</taxon>
        <taxon>Spiralia</taxon>
        <taxon>Lophotrochozoa</taxon>
        <taxon>Platyhelminthes</taxon>
        <taxon>Trematoda</taxon>
        <taxon>Digenea</taxon>
        <taxon>Strigeidida</taxon>
        <taxon>Schistosomatoidea</taxon>
        <taxon>Schistosomatidae</taxon>
        <taxon>Schistosoma</taxon>
    </lineage>
</organism>
<name>A0A3P8G4W1_9TREM</name>
<reference evidence="1 2" key="1">
    <citation type="submission" date="2018-11" db="EMBL/GenBank/DDBJ databases">
        <authorList>
            <consortium name="Pathogen Informatics"/>
        </authorList>
    </citation>
    <scope>NUCLEOTIDE SEQUENCE [LARGE SCALE GENOMIC DNA]</scope>
    <source>
        <strain>Dakar</strain>
        <strain evidence="2">Senegal</strain>
    </source>
</reference>
<sequence length="148" mass="16444">MQYSRYFFIASKLNNFTRTPSCKISGSWSPTWSSSVINPSCPNIRSIHNQWQLIHNQQRCALESNLKFPVSKNNPSSTLSIEAQGQWLLSLNACGDGLISNHFNTSSDIHATPPSLNSNGQFYSPMNSNNKKPNPHIARFGITVCGSK</sequence>
<dbReference type="Proteomes" id="UP000279833">
    <property type="component" value="Unassembled WGS sequence"/>
</dbReference>